<name>H5TCF6_9ALTE</name>
<protein>
    <submittedName>
        <fullName evidence="1">Uncharacterized protein</fullName>
    </submittedName>
</protein>
<dbReference type="AlphaFoldDB" id="H5TCF6"/>
<dbReference type="RefSeq" id="WP_006005633.1">
    <property type="nucleotide sequence ID" value="NZ_BAET01000019.1"/>
</dbReference>
<evidence type="ECO:0000313" key="1">
    <source>
        <dbReference type="EMBL" id="GAB55983.1"/>
    </source>
</evidence>
<dbReference type="Proteomes" id="UP000053586">
    <property type="component" value="Unassembled WGS sequence"/>
</dbReference>
<gene>
    <name evidence="1" type="ORF">GPUN_1867</name>
</gene>
<sequence length="64" mass="7186">MFGHIGDSERVKGAKVFTDMTEEVFAELSQSVLELSLKESWVTADRRVGSGQYWLYVILDAADC</sequence>
<proteinExistence type="predicted"/>
<accession>H5TCF6</accession>
<evidence type="ECO:0000313" key="2">
    <source>
        <dbReference type="Proteomes" id="UP000053586"/>
    </source>
</evidence>
<organism evidence="1 2">
    <name type="scientific">Glaciecola punicea ACAM 611</name>
    <dbReference type="NCBI Taxonomy" id="1121923"/>
    <lineage>
        <taxon>Bacteria</taxon>
        <taxon>Pseudomonadati</taxon>
        <taxon>Pseudomonadota</taxon>
        <taxon>Gammaproteobacteria</taxon>
        <taxon>Alteromonadales</taxon>
        <taxon>Alteromonadaceae</taxon>
        <taxon>Glaciecola</taxon>
    </lineage>
</organism>
<reference evidence="1 2" key="1">
    <citation type="journal article" date="2012" name="J. Bacteriol.">
        <title>Genome sequence of proteorhodopsin-containing sea ice bacterium Glaciecola punicea ACAM 611T.</title>
        <authorList>
            <person name="Qin Q.-L."/>
            <person name="Xie B.-B."/>
            <person name="Shu Y.-L."/>
            <person name="Rong J.-C."/>
            <person name="Zhao D.-L."/>
            <person name="Zhang X.-Y."/>
            <person name="Chen X.-L."/>
            <person name="Zhou B.-C."/>
            <person name="Zhanga Y.-Z."/>
        </authorList>
    </citation>
    <scope>NUCLEOTIDE SEQUENCE [LARGE SCALE GENOMIC DNA]</scope>
    <source>
        <strain evidence="1 2">ACAM 611</strain>
    </source>
</reference>
<keyword evidence="2" id="KW-1185">Reference proteome</keyword>
<comment type="caution">
    <text evidence="1">The sequence shown here is derived from an EMBL/GenBank/DDBJ whole genome shotgun (WGS) entry which is preliminary data.</text>
</comment>
<dbReference type="EMBL" id="BAET01000019">
    <property type="protein sequence ID" value="GAB55983.1"/>
    <property type="molecule type" value="Genomic_DNA"/>
</dbReference>
<reference evidence="1 2" key="2">
    <citation type="journal article" date="2017" name="Antonie Van Leeuwenhoek">
        <title>Rhizobium rhizosphaerae sp. nov., a novel species isolated from rice rhizosphere.</title>
        <authorList>
            <person name="Zhao J.J."/>
            <person name="Zhang J."/>
            <person name="Zhang R.J."/>
            <person name="Zhang C.W."/>
            <person name="Yin H.Q."/>
            <person name="Zhang X.X."/>
        </authorList>
    </citation>
    <scope>NUCLEOTIDE SEQUENCE [LARGE SCALE GENOMIC DNA]</scope>
    <source>
        <strain evidence="1 2">ACAM 611</strain>
    </source>
</reference>